<reference evidence="7" key="1">
    <citation type="submission" date="2023-06" db="EMBL/GenBank/DDBJ databases">
        <title>Genomic of Parafulvivirga corallium.</title>
        <authorList>
            <person name="Wang G."/>
        </authorList>
    </citation>
    <scope>NUCLEOTIDE SEQUENCE</scope>
    <source>
        <strain evidence="7">BMA10</strain>
    </source>
</reference>
<dbReference type="InterPro" id="IPR039425">
    <property type="entry name" value="RNA_pol_sigma-70-like"/>
</dbReference>
<dbReference type="Pfam" id="PF04542">
    <property type="entry name" value="Sigma70_r2"/>
    <property type="match status" value="1"/>
</dbReference>
<evidence type="ECO:0000256" key="3">
    <source>
        <dbReference type="ARBA" id="ARBA00023082"/>
    </source>
</evidence>
<feature type="domain" description="RNA polymerase sigma-70 region 2" evidence="5">
    <location>
        <begin position="24"/>
        <end position="90"/>
    </location>
</feature>
<dbReference type="PANTHER" id="PTHR43133:SF62">
    <property type="entry name" value="RNA POLYMERASE SIGMA FACTOR SIGZ"/>
    <property type="match status" value="1"/>
</dbReference>
<feature type="domain" description="RNA polymerase sigma factor 70 region 4 type 2" evidence="6">
    <location>
        <begin position="130"/>
        <end position="178"/>
    </location>
</feature>
<comment type="caution">
    <text evidence="7">The sequence shown here is derived from an EMBL/GenBank/DDBJ whole genome shotgun (WGS) entry which is preliminary data.</text>
</comment>
<proteinExistence type="inferred from homology"/>
<name>A0ABT8KHT0_9BACT</name>
<dbReference type="Proteomes" id="UP001172082">
    <property type="component" value="Unassembled WGS sequence"/>
</dbReference>
<evidence type="ECO:0000256" key="2">
    <source>
        <dbReference type="ARBA" id="ARBA00023015"/>
    </source>
</evidence>
<dbReference type="Gene3D" id="1.10.10.10">
    <property type="entry name" value="Winged helix-like DNA-binding domain superfamily/Winged helix DNA-binding domain"/>
    <property type="match status" value="1"/>
</dbReference>
<dbReference type="Pfam" id="PF08281">
    <property type="entry name" value="Sigma70_r4_2"/>
    <property type="match status" value="1"/>
</dbReference>
<organism evidence="7 8">
    <name type="scientific">Splendidivirga corallicola</name>
    <dbReference type="NCBI Taxonomy" id="3051826"/>
    <lineage>
        <taxon>Bacteria</taxon>
        <taxon>Pseudomonadati</taxon>
        <taxon>Bacteroidota</taxon>
        <taxon>Cytophagia</taxon>
        <taxon>Cytophagales</taxon>
        <taxon>Splendidivirgaceae</taxon>
        <taxon>Splendidivirga</taxon>
    </lineage>
</organism>
<evidence type="ECO:0000259" key="5">
    <source>
        <dbReference type="Pfam" id="PF04542"/>
    </source>
</evidence>
<dbReference type="InterPro" id="IPR036388">
    <property type="entry name" value="WH-like_DNA-bd_sf"/>
</dbReference>
<dbReference type="EMBL" id="JAUJEA010000001">
    <property type="protein sequence ID" value="MDN5199799.1"/>
    <property type="molecule type" value="Genomic_DNA"/>
</dbReference>
<dbReference type="InterPro" id="IPR014284">
    <property type="entry name" value="RNA_pol_sigma-70_dom"/>
</dbReference>
<dbReference type="InterPro" id="IPR013325">
    <property type="entry name" value="RNA_pol_sigma_r2"/>
</dbReference>
<evidence type="ECO:0000256" key="1">
    <source>
        <dbReference type="ARBA" id="ARBA00010641"/>
    </source>
</evidence>
<evidence type="ECO:0000313" key="7">
    <source>
        <dbReference type="EMBL" id="MDN5199799.1"/>
    </source>
</evidence>
<keyword evidence="4" id="KW-0804">Transcription</keyword>
<accession>A0ABT8KHT0</accession>
<protein>
    <submittedName>
        <fullName evidence="7">Sigma-70 family RNA polymerase sigma factor</fullName>
    </submittedName>
</protein>
<keyword evidence="8" id="KW-1185">Reference proteome</keyword>
<sequence>MIKNTDEELLALIKKKNSNAFKVLFERYESGIYNYILRYSGDRGLAQELLQETFTRVWFSAHLYAPDRGKVKNWLFTIALNITRNEMVKKRYIYRYEDITMLNDSKNEPDSSKSERPDLLLEHQDLKTTIAKALGNLKPELREVILLKHFQQLKFREIAEITKIAEGTIKARFRKAISELKKHLKPIDQ</sequence>
<comment type="similarity">
    <text evidence="1">Belongs to the sigma-70 factor family. ECF subfamily.</text>
</comment>
<dbReference type="NCBIfam" id="TIGR02937">
    <property type="entry name" value="sigma70-ECF"/>
    <property type="match status" value="1"/>
</dbReference>
<dbReference type="Gene3D" id="1.10.1740.10">
    <property type="match status" value="1"/>
</dbReference>
<dbReference type="SUPFAM" id="SSF88946">
    <property type="entry name" value="Sigma2 domain of RNA polymerase sigma factors"/>
    <property type="match status" value="1"/>
</dbReference>
<dbReference type="RefSeq" id="WP_346749831.1">
    <property type="nucleotide sequence ID" value="NZ_JAUJEA010000001.1"/>
</dbReference>
<evidence type="ECO:0000259" key="6">
    <source>
        <dbReference type="Pfam" id="PF08281"/>
    </source>
</evidence>
<gene>
    <name evidence="7" type="ORF">QQ008_00455</name>
</gene>
<dbReference type="SUPFAM" id="SSF88659">
    <property type="entry name" value="Sigma3 and sigma4 domains of RNA polymerase sigma factors"/>
    <property type="match status" value="1"/>
</dbReference>
<keyword evidence="2" id="KW-0805">Transcription regulation</keyword>
<dbReference type="InterPro" id="IPR013324">
    <property type="entry name" value="RNA_pol_sigma_r3/r4-like"/>
</dbReference>
<dbReference type="InterPro" id="IPR013249">
    <property type="entry name" value="RNA_pol_sigma70_r4_t2"/>
</dbReference>
<evidence type="ECO:0000256" key="4">
    <source>
        <dbReference type="ARBA" id="ARBA00023163"/>
    </source>
</evidence>
<dbReference type="PANTHER" id="PTHR43133">
    <property type="entry name" value="RNA POLYMERASE ECF-TYPE SIGMA FACTO"/>
    <property type="match status" value="1"/>
</dbReference>
<dbReference type="CDD" id="cd06171">
    <property type="entry name" value="Sigma70_r4"/>
    <property type="match status" value="1"/>
</dbReference>
<evidence type="ECO:0000313" key="8">
    <source>
        <dbReference type="Proteomes" id="UP001172082"/>
    </source>
</evidence>
<dbReference type="InterPro" id="IPR007627">
    <property type="entry name" value="RNA_pol_sigma70_r2"/>
</dbReference>
<keyword evidence="3" id="KW-0731">Sigma factor</keyword>